<comment type="caution">
    <text evidence="1">The sequence shown here is derived from an EMBL/GenBank/DDBJ whole genome shotgun (WGS) entry which is preliminary data.</text>
</comment>
<gene>
    <name evidence="1" type="ORF">DP106_10365</name>
</gene>
<dbReference type="EMBL" id="QMDW01000014">
    <property type="protein sequence ID" value="RJX48933.1"/>
    <property type="molecule type" value="Genomic_DNA"/>
</dbReference>
<evidence type="ECO:0000313" key="1">
    <source>
        <dbReference type="EMBL" id="RJX48933.1"/>
    </source>
</evidence>
<proteinExistence type="predicted"/>
<dbReference type="Proteomes" id="UP000281564">
    <property type="component" value="Unassembled WGS sequence"/>
</dbReference>
<name>A0A3A6Q101_9EURY</name>
<protein>
    <submittedName>
        <fullName evidence="1">Uncharacterized protein</fullName>
    </submittedName>
</protein>
<organism evidence="1 2">
    <name type="scientific">Halonotius pteroides</name>
    <dbReference type="NCBI Taxonomy" id="268735"/>
    <lineage>
        <taxon>Archaea</taxon>
        <taxon>Methanobacteriati</taxon>
        <taxon>Methanobacteriota</taxon>
        <taxon>Stenosarchaea group</taxon>
        <taxon>Halobacteria</taxon>
        <taxon>Halobacteriales</taxon>
        <taxon>Haloferacaceae</taxon>
        <taxon>Halonotius</taxon>
    </lineage>
</organism>
<accession>A0A3A6Q101</accession>
<evidence type="ECO:0000313" key="2">
    <source>
        <dbReference type="Proteomes" id="UP000281564"/>
    </source>
</evidence>
<reference evidence="1 2" key="1">
    <citation type="submission" date="2018-06" db="EMBL/GenBank/DDBJ databases">
        <title>Halonotius sp. F13-13 a new haloarchaeeon isolated from a solar saltern from Isla Cristina, Huelva, Spain.</title>
        <authorList>
            <person name="Duran-Viseras A."/>
            <person name="Sanchez-Porro C."/>
            <person name="Ventosa A."/>
        </authorList>
    </citation>
    <scope>NUCLEOTIDE SEQUENCE [LARGE SCALE GENOMIC DNA]</scope>
    <source>
        <strain evidence="1 2">CECT 7525</strain>
    </source>
</reference>
<sequence length="65" mass="7257">MIAPIAVFACSVLMLTDCLDSWECVASQTVFTLAATTCLGDPIIKLDFEASIFISYLPIMYRYRL</sequence>
<keyword evidence="2" id="KW-1185">Reference proteome</keyword>
<dbReference type="AlphaFoldDB" id="A0A3A6Q101"/>